<dbReference type="RefSeq" id="WP_041992660.1">
    <property type="nucleotide sequence ID" value="NZ_CDOD01000026.1"/>
</dbReference>
<evidence type="ECO:0000313" key="7">
    <source>
        <dbReference type="EMBL" id="CEN36456.1"/>
    </source>
</evidence>
<dbReference type="GO" id="GO:0031564">
    <property type="term" value="P:transcription antitermination"/>
    <property type="evidence" value="ECO:0007669"/>
    <property type="project" value="UniProtKB-KW"/>
</dbReference>
<dbReference type="InterPro" id="IPR006027">
    <property type="entry name" value="NusB_RsmB_TIM44"/>
</dbReference>
<keyword evidence="3" id="KW-0694">RNA-binding</keyword>
<evidence type="ECO:0000256" key="2">
    <source>
        <dbReference type="ARBA" id="ARBA00022814"/>
    </source>
</evidence>
<evidence type="ECO:0000256" key="5">
    <source>
        <dbReference type="ARBA" id="ARBA00023163"/>
    </source>
</evidence>
<reference evidence="8" key="1">
    <citation type="submission" date="2015-01" db="EMBL/GenBank/DDBJ databases">
        <authorList>
            <person name="MANFREDI Pablo"/>
        </authorList>
    </citation>
    <scope>NUCLEOTIDE SEQUENCE [LARGE SCALE GENOMIC DNA]</scope>
    <source>
        <strain evidence="8">Ccyn2B</strain>
    </source>
</reference>
<sequence length="314" mass="36925">MLTRRHIRVKVMQSVYAMTQSQSQSLDKELKFLQNSTNDTFKLYLLTFSLLKELHNMAVTQFEVAQKKYLATTQDKNLNKKIVDNQVFNLISKNELLQDAINNAQMNCWDLDSEYVKIIYKKIIDSDIYKRYASEKKSDFNIDKDFVVDIFKEIIAPDDKIYDYIEGFNLTWIDDFSIVNTFILKLLKNLRSDSNEKYFVPKLFKNDDDKLFATDLLKKVTLNDEKLQSYVNEKTLNWDKDRIAVLDNIIIKMAICEFLKFPTIPVKVTLNEYLEIAKEYSTEKSSIFINGILDNLSKEFQEKKELNKIGRGLL</sequence>
<dbReference type="NCBIfam" id="TIGR01951">
    <property type="entry name" value="nusB"/>
    <property type="match status" value="1"/>
</dbReference>
<evidence type="ECO:0000256" key="1">
    <source>
        <dbReference type="ARBA" id="ARBA00005952"/>
    </source>
</evidence>
<evidence type="ECO:0000313" key="8">
    <source>
        <dbReference type="Proteomes" id="UP000038055"/>
    </source>
</evidence>
<comment type="similarity">
    <text evidence="1">Belongs to the NusB family.</text>
</comment>
<dbReference type="InterPro" id="IPR011605">
    <property type="entry name" value="NusB_fam"/>
</dbReference>
<keyword evidence="5" id="KW-0804">Transcription</keyword>
<dbReference type="eggNOG" id="COG0781">
    <property type="taxonomic scope" value="Bacteria"/>
</dbReference>
<evidence type="ECO:0000259" key="6">
    <source>
        <dbReference type="Pfam" id="PF01029"/>
    </source>
</evidence>
<keyword evidence="4" id="KW-0805">Transcription regulation</keyword>
<feature type="domain" description="NusB/RsmB/TIM44" evidence="6">
    <location>
        <begin position="206"/>
        <end position="298"/>
    </location>
</feature>
<dbReference type="AlphaFoldDB" id="A0A0B7H9X2"/>
<dbReference type="EMBL" id="CDOD01000026">
    <property type="protein sequence ID" value="CEN36456.1"/>
    <property type="molecule type" value="Genomic_DNA"/>
</dbReference>
<protein>
    <submittedName>
        <fullName evidence="7">N utilization substance protein B-like protein</fullName>
    </submittedName>
</protein>
<dbReference type="GO" id="GO:0003723">
    <property type="term" value="F:RNA binding"/>
    <property type="evidence" value="ECO:0007669"/>
    <property type="project" value="UniProtKB-KW"/>
</dbReference>
<dbReference type="PANTHER" id="PTHR11078:SF3">
    <property type="entry name" value="ANTITERMINATION NUSB DOMAIN-CONTAINING PROTEIN"/>
    <property type="match status" value="1"/>
</dbReference>
<dbReference type="PANTHER" id="PTHR11078">
    <property type="entry name" value="N UTILIZATION SUBSTANCE PROTEIN B-RELATED"/>
    <property type="match status" value="1"/>
</dbReference>
<dbReference type="Proteomes" id="UP000038055">
    <property type="component" value="Unassembled WGS sequence"/>
</dbReference>
<evidence type="ECO:0000256" key="4">
    <source>
        <dbReference type="ARBA" id="ARBA00023015"/>
    </source>
</evidence>
<proteinExistence type="inferred from homology"/>
<dbReference type="GO" id="GO:0006353">
    <property type="term" value="P:DNA-templated transcription termination"/>
    <property type="evidence" value="ECO:0007669"/>
    <property type="project" value="InterPro"/>
</dbReference>
<accession>A0A0B7H9X2</accession>
<dbReference type="SUPFAM" id="SSF48013">
    <property type="entry name" value="NusB-like"/>
    <property type="match status" value="1"/>
</dbReference>
<dbReference type="STRING" id="28189.CCYN74_200018"/>
<evidence type="ECO:0000256" key="3">
    <source>
        <dbReference type="ARBA" id="ARBA00022884"/>
    </source>
</evidence>
<dbReference type="Gene3D" id="1.10.940.10">
    <property type="entry name" value="NusB-like"/>
    <property type="match status" value="1"/>
</dbReference>
<dbReference type="Pfam" id="PF01029">
    <property type="entry name" value="NusB"/>
    <property type="match status" value="1"/>
</dbReference>
<keyword evidence="2" id="KW-0889">Transcription antitermination</keyword>
<name>A0A0B7H9X2_9FLAO</name>
<gene>
    <name evidence="7" type="ORF">CCYN2B_320026</name>
</gene>
<dbReference type="InterPro" id="IPR035926">
    <property type="entry name" value="NusB-like_sf"/>
</dbReference>
<organism evidence="7 8">
    <name type="scientific">Capnocytophaga cynodegmi</name>
    <dbReference type="NCBI Taxonomy" id="28189"/>
    <lineage>
        <taxon>Bacteria</taxon>
        <taxon>Pseudomonadati</taxon>
        <taxon>Bacteroidota</taxon>
        <taxon>Flavobacteriia</taxon>
        <taxon>Flavobacteriales</taxon>
        <taxon>Flavobacteriaceae</taxon>
        <taxon>Capnocytophaga</taxon>
    </lineage>
</organism>
<dbReference type="GO" id="GO:0005829">
    <property type="term" value="C:cytosol"/>
    <property type="evidence" value="ECO:0007669"/>
    <property type="project" value="TreeGrafter"/>
</dbReference>
<keyword evidence="8" id="KW-1185">Reference proteome</keyword>